<sequence>MQQLPPFPDQQPGQPEYTPEPSLPGGPSPAPAENPPGGPDIDVPSPSTPGTAPPTTPISPTA</sequence>
<reference evidence="2 3" key="1">
    <citation type="submission" date="2018-12" db="EMBL/GenBank/DDBJ databases">
        <title>Sphingomonas sp. HMF7854 Genome sequencing and assembly.</title>
        <authorList>
            <person name="Cha I."/>
            <person name="Kang H."/>
            <person name="Kim H."/>
            <person name="Kang J."/>
            <person name="Joh K."/>
        </authorList>
    </citation>
    <scope>NUCLEOTIDE SEQUENCE [LARGE SCALE GENOMIC DNA]</scope>
    <source>
        <strain evidence="2 3">HMF7854</strain>
    </source>
</reference>
<feature type="compositionally biased region" description="Pro residues" evidence="1">
    <location>
        <begin position="21"/>
        <end position="38"/>
    </location>
</feature>
<feature type="compositionally biased region" description="Pro residues" evidence="1">
    <location>
        <begin position="51"/>
        <end position="62"/>
    </location>
</feature>
<evidence type="ECO:0000256" key="1">
    <source>
        <dbReference type="SAM" id="MobiDB-lite"/>
    </source>
</evidence>
<protein>
    <submittedName>
        <fullName evidence="2">Uncharacterized protein</fullName>
    </submittedName>
</protein>
<name>A0A429VB51_9SPHN</name>
<comment type="caution">
    <text evidence="2">The sequence shown here is derived from an EMBL/GenBank/DDBJ whole genome shotgun (WGS) entry which is preliminary data.</text>
</comment>
<gene>
    <name evidence="2" type="ORF">HMF7854_10205</name>
</gene>
<dbReference type="EMBL" id="RWJF01000001">
    <property type="protein sequence ID" value="RST31166.1"/>
    <property type="molecule type" value="Genomic_DNA"/>
</dbReference>
<proteinExistence type="predicted"/>
<feature type="region of interest" description="Disordered" evidence="1">
    <location>
        <begin position="1"/>
        <end position="62"/>
    </location>
</feature>
<dbReference type="Proteomes" id="UP000274661">
    <property type="component" value="Unassembled WGS sequence"/>
</dbReference>
<evidence type="ECO:0000313" key="3">
    <source>
        <dbReference type="Proteomes" id="UP000274661"/>
    </source>
</evidence>
<keyword evidence="3" id="KW-1185">Reference proteome</keyword>
<dbReference type="AlphaFoldDB" id="A0A429VB51"/>
<evidence type="ECO:0000313" key="2">
    <source>
        <dbReference type="EMBL" id="RST31166.1"/>
    </source>
</evidence>
<dbReference type="RefSeq" id="WP_126718999.1">
    <property type="nucleotide sequence ID" value="NZ_RWJF01000001.1"/>
</dbReference>
<accession>A0A429VB51</accession>
<organism evidence="2 3">
    <name type="scientific">Sphingomonas ginkgonis</name>
    <dbReference type="NCBI Taxonomy" id="2315330"/>
    <lineage>
        <taxon>Bacteria</taxon>
        <taxon>Pseudomonadati</taxon>
        <taxon>Pseudomonadota</taxon>
        <taxon>Alphaproteobacteria</taxon>
        <taxon>Sphingomonadales</taxon>
        <taxon>Sphingomonadaceae</taxon>
        <taxon>Sphingomonas</taxon>
    </lineage>
</organism>